<dbReference type="InterPro" id="IPR033966">
    <property type="entry name" value="RuBisCO"/>
</dbReference>
<dbReference type="AlphaFoldDB" id="A0A8J5C5I5"/>
<protein>
    <recommendedName>
        <fullName evidence="3">Ribulose bisphosphate carboxylase large subunit C-terminal domain-containing protein</fullName>
    </recommendedName>
</protein>
<dbReference type="InterPro" id="IPR000685">
    <property type="entry name" value="RuBisCO_lsu_C"/>
</dbReference>
<comment type="caution">
    <text evidence="4">The sequence shown here is derived from an EMBL/GenBank/DDBJ whole genome shotgun (WGS) entry which is preliminary data.</text>
</comment>
<feature type="region of interest" description="Disordered" evidence="2">
    <location>
        <begin position="228"/>
        <end position="249"/>
    </location>
</feature>
<dbReference type="PANTHER" id="PTHR42704">
    <property type="entry name" value="RIBULOSE BISPHOSPHATE CARBOXYLASE"/>
    <property type="match status" value="1"/>
</dbReference>
<dbReference type="EMBL" id="JACMSC010000025">
    <property type="protein sequence ID" value="KAG6467702.1"/>
    <property type="molecule type" value="Genomic_DNA"/>
</dbReference>
<dbReference type="PANTHER" id="PTHR42704:SF15">
    <property type="entry name" value="RIBULOSE BISPHOSPHATE CARBOXYLASE LARGE CHAIN"/>
    <property type="match status" value="1"/>
</dbReference>
<dbReference type="Gene3D" id="3.20.20.110">
    <property type="entry name" value="Ribulose bisphosphate carboxylase, large subunit, C-terminal domain"/>
    <property type="match status" value="1"/>
</dbReference>
<keyword evidence="4" id="KW-0496">Mitochondrion</keyword>
<keyword evidence="1" id="KW-0602">Photosynthesis</keyword>
<proteinExistence type="predicted"/>
<evidence type="ECO:0000313" key="5">
    <source>
        <dbReference type="Proteomes" id="UP000734854"/>
    </source>
</evidence>
<gene>
    <name evidence="4" type="ORF">ZIOFF_074440</name>
</gene>
<evidence type="ECO:0000256" key="1">
    <source>
        <dbReference type="ARBA" id="ARBA00022531"/>
    </source>
</evidence>
<evidence type="ECO:0000313" key="4">
    <source>
        <dbReference type="EMBL" id="KAG6467702.1"/>
    </source>
</evidence>
<feature type="domain" description="Ribulose bisphosphate carboxylase large subunit C-terminal" evidence="3">
    <location>
        <begin position="5"/>
        <end position="164"/>
    </location>
</feature>
<dbReference type="Pfam" id="PF00016">
    <property type="entry name" value="RuBisCO_large"/>
    <property type="match status" value="1"/>
</dbReference>
<evidence type="ECO:0000256" key="2">
    <source>
        <dbReference type="SAM" id="MobiDB-lite"/>
    </source>
</evidence>
<accession>A0A8J5C5I5</accession>
<dbReference type="GO" id="GO:0000287">
    <property type="term" value="F:magnesium ion binding"/>
    <property type="evidence" value="ECO:0007669"/>
    <property type="project" value="InterPro"/>
</dbReference>
<sequence>MVNGAMHAVIDRQKNHGMHFRVLAKALRMSGGDHIHAGTVVGKLEGEREMTLGFVDLLRDDFLEKDRSRGIFFTQDWVSMPGVIPVASGGIHVWHMPALTGDDSVLQFGGGTLGHPWANAPGAVANRVALEACVQARNEGRDLAREGNEMIREARSPELAAACEGTHTKLKPEKPDSEISDGEIDQSSAHLQVQCFLEIQESWIRPMNEESKMTERCESLFHEERVAKDRHSALTGRKRSGDRHEALNSSELRCGGDQSSWKAAEKWNECEGRARQEHSTLALVLDCFHNLYGMDLTSGSPPATPSPVGSALRPSLAQPEIRTYAWGCGWGMYFRVVDDLLDGLVFSSRIDGFGDLAVPYQFDPGLALSPCHHSILYLAFRSVPCIWLSFGTRFAGTTRASVCVSLQLAGRGFRVGLHLSIPRLRVQWDWKRGDYRIASLLGSAVDSSAPNIVRAYLDFYIPISVHLSFRALPGHLSLSILLASVFVSVCSVPGHMPREWQLIRKKREEEKERAVRSAKERAVRSAFERLVEAEILSSGGPNFRTALVPLFLSVSVLPELYTSGLALALQRIGQQIRQGYQKHEKKTLLVRSRAGRNLALWTKSPDPGEKAKEDGIESETYACNYLIRPLKRHCGFILLKRNSAFRDLRDFHTARVMEEVRKAKMTVRTFSASSPINYKGDKEVIEVPSPFHREEEGSLLPGKRLVARKGTAHGAVRAKRLTRLTLERALNTQTRERKDGIQQLFLSRALKGKLKLAQLMFLRWHKKLNSWVMSLEPPPYGILDYWWSVHSRRRTAARTGLDSTAAYQHQLERCQRVMSPLQLFFLSSHELHSLRVEQGSPQPSESPEAEVHSQELLLVNAASPGSSSEVRGSERRQVSPLARALLEEDPAPYKRAGNGAAPFEGTSHSQDSKASAYGLGPGSIGGSRGESRTNELACACDIPSDLWTLRSEFAFAPIRHVRFSAPTELH</sequence>
<evidence type="ECO:0000259" key="3">
    <source>
        <dbReference type="Pfam" id="PF00016"/>
    </source>
</evidence>
<dbReference type="GO" id="GO:0015979">
    <property type="term" value="P:photosynthesis"/>
    <property type="evidence" value="ECO:0007669"/>
    <property type="project" value="UniProtKB-KW"/>
</dbReference>
<geneLocation type="mitochondrion" evidence="4"/>
<organism evidence="4 5">
    <name type="scientific">Zingiber officinale</name>
    <name type="common">Ginger</name>
    <name type="synonym">Amomum zingiber</name>
    <dbReference type="NCBI Taxonomy" id="94328"/>
    <lineage>
        <taxon>Eukaryota</taxon>
        <taxon>Viridiplantae</taxon>
        <taxon>Streptophyta</taxon>
        <taxon>Embryophyta</taxon>
        <taxon>Tracheophyta</taxon>
        <taxon>Spermatophyta</taxon>
        <taxon>Magnoliopsida</taxon>
        <taxon>Liliopsida</taxon>
        <taxon>Zingiberales</taxon>
        <taxon>Zingiberaceae</taxon>
        <taxon>Zingiber</taxon>
    </lineage>
</organism>
<keyword evidence="5" id="KW-1185">Reference proteome</keyword>
<reference evidence="4 5" key="1">
    <citation type="submission" date="2020-08" db="EMBL/GenBank/DDBJ databases">
        <title>Plant Genome Project.</title>
        <authorList>
            <person name="Zhang R.-G."/>
        </authorList>
    </citation>
    <scope>NUCLEOTIDE SEQUENCE [LARGE SCALE GENOMIC DNA]</scope>
    <source>
        <tissue evidence="4">Rhizome</tissue>
    </source>
</reference>
<name>A0A8J5C5I5_ZINOF</name>
<dbReference type="InterPro" id="IPR036376">
    <property type="entry name" value="RuBisCO_lsu_C_sf"/>
</dbReference>
<dbReference type="GO" id="GO:0016984">
    <property type="term" value="F:ribulose-bisphosphate carboxylase activity"/>
    <property type="evidence" value="ECO:0007669"/>
    <property type="project" value="InterPro"/>
</dbReference>
<dbReference type="SUPFAM" id="SSF51649">
    <property type="entry name" value="RuBisCo, C-terminal domain"/>
    <property type="match status" value="1"/>
</dbReference>
<dbReference type="Proteomes" id="UP000734854">
    <property type="component" value="Unassembled WGS sequence"/>
</dbReference>
<feature type="compositionally biased region" description="Gly residues" evidence="2">
    <location>
        <begin position="919"/>
        <end position="928"/>
    </location>
</feature>
<feature type="region of interest" description="Disordered" evidence="2">
    <location>
        <begin position="886"/>
        <end position="931"/>
    </location>
</feature>